<organism evidence="1 2">
    <name type="scientific">Desulfolutivibrio sulfodismutans</name>
    <dbReference type="NCBI Taxonomy" id="63561"/>
    <lineage>
        <taxon>Bacteria</taxon>
        <taxon>Pseudomonadati</taxon>
        <taxon>Thermodesulfobacteriota</taxon>
        <taxon>Desulfovibrionia</taxon>
        <taxon>Desulfovibrionales</taxon>
        <taxon>Desulfovibrionaceae</taxon>
        <taxon>Desulfolutivibrio</taxon>
    </lineage>
</organism>
<dbReference type="RefSeq" id="WP_163301393.1">
    <property type="nucleotide sequence ID" value="NZ_JAAGRQ010000017.1"/>
</dbReference>
<dbReference type="EMBL" id="JAAGRQ010000017">
    <property type="protein sequence ID" value="NDY56341.1"/>
    <property type="molecule type" value="Genomic_DNA"/>
</dbReference>
<proteinExistence type="predicted"/>
<reference evidence="1 2" key="1">
    <citation type="submission" date="2020-02" db="EMBL/GenBank/DDBJ databases">
        <title>Comparative genomics of sulfur disproportionating microorganisms.</title>
        <authorList>
            <person name="Ward L.M."/>
            <person name="Bertran E."/>
            <person name="Johnston D.T."/>
        </authorList>
    </citation>
    <scope>NUCLEOTIDE SEQUENCE [LARGE SCALE GENOMIC DNA]</scope>
    <source>
        <strain evidence="1 2">DSM 3696</strain>
    </source>
</reference>
<dbReference type="Proteomes" id="UP000469724">
    <property type="component" value="Unassembled WGS sequence"/>
</dbReference>
<evidence type="ECO:0000313" key="2">
    <source>
        <dbReference type="Proteomes" id="UP000469724"/>
    </source>
</evidence>
<name>A0A7K3NJF6_9BACT</name>
<evidence type="ECO:0000313" key="1">
    <source>
        <dbReference type="EMBL" id="NDY56341.1"/>
    </source>
</evidence>
<dbReference type="AlphaFoldDB" id="A0A7K3NJF6"/>
<protein>
    <submittedName>
        <fullName evidence="1">Uncharacterized protein</fullName>
    </submittedName>
</protein>
<gene>
    <name evidence="1" type="ORF">G3N56_06235</name>
</gene>
<sequence>MPGLTQYFATPSASSRGVVAARLADGRYLVRSDSRELTAVNATDGDVNVGARVVLDRSATAPCIVAVVSLGDGPNVKEVVVRG</sequence>
<keyword evidence="2" id="KW-1185">Reference proteome</keyword>
<comment type="caution">
    <text evidence="1">The sequence shown here is derived from an EMBL/GenBank/DDBJ whole genome shotgun (WGS) entry which is preliminary data.</text>
</comment>
<accession>A0A7K3NJF6</accession>